<dbReference type="EMBL" id="CAJVPV010000126">
    <property type="protein sequence ID" value="CAG8443865.1"/>
    <property type="molecule type" value="Genomic_DNA"/>
</dbReference>
<name>A0A9N8VDF0_9GLOM</name>
<dbReference type="Proteomes" id="UP000789342">
    <property type="component" value="Unassembled WGS sequence"/>
</dbReference>
<comment type="caution">
    <text evidence="1">The sequence shown here is derived from an EMBL/GenBank/DDBJ whole genome shotgun (WGS) entry which is preliminary data.</text>
</comment>
<dbReference type="SUPFAM" id="SSF46689">
    <property type="entry name" value="Homeodomain-like"/>
    <property type="match status" value="1"/>
</dbReference>
<protein>
    <submittedName>
        <fullName evidence="1">10367_t:CDS:1</fullName>
    </submittedName>
</protein>
<dbReference type="InterPro" id="IPR009057">
    <property type="entry name" value="Homeodomain-like_sf"/>
</dbReference>
<gene>
    <name evidence="1" type="ORF">AMORRO_LOCUS482</name>
</gene>
<dbReference type="AlphaFoldDB" id="A0A9N8VDF0"/>
<evidence type="ECO:0000313" key="2">
    <source>
        <dbReference type="Proteomes" id="UP000789342"/>
    </source>
</evidence>
<keyword evidence="2" id="KW-1185">Reference proteome</keyword>
<sequence>MSSQSRLVDQRAIVRQLWTIKVHEPKKIAAITHILLSTVYRYVTKLKKTGTLSPHGHSGRPKIISIKQCHQLDQIVKHQANVTSAELAARLNKTSHGLKILIIRLGTSSY</sequence>
<reference evidence="1" key="1">
    <citation type="submission" date="2021-06" db="EMBL/GenBank/DDBJ databases">
        <authorList>
            <person name="Kallberg Y."/>
            <person name="Tangrot J."/>
            <person name="Rosling A."/>
        </authorList>
    </citation>
    <scope>NUCLEOTIDE SEQUENCE</scope>
    <source>
        <strain evidence="1">CL551</strain>
    </source>
</reference>
<evidence type="ECO:0000313" key="1">
    <source>
        <dbReference type="EMBL" id="CAG8443865.1"/>
    </source>
</evidence>
<proteinExistence type="predicted"/>
<organism evidence="1 2">
    <name type="scientific">Acaulospora morrowiae</name>
    <dbReference type="NCBI Taxonomy" id="94023"/>
    <lineage>
        <taxon>Eukaryota</taxon>
        <taxon>Fungi</taxon>
        <taxon>Fungi incertae sedis</taxon>
        <taxon>Mucoromycota</taxon>
        <taxon>Glomeromycotina</taxon>
        <taxon>Glomeromycetes</taxon>
        <taxon>Diversisporales</taxon>
        <taxon>Acaulosporaceae</taxon>
        <taxon>Acaulospora</taxon>
    </lineage>
</organism>
<accession>A0A9N8VDF0</accession>